<proteinExistence type="predicted"/>
<dbReference type="GO" id="GO:0003690">
    <property type="term" value="F:double-stranded DNA binding"/>
    <property type="evidence" value="ECO:0007669"/>
    <property type="project" value="TreeGrafter"/>
</dbReference>
<keyword evidence="5" id="KW-1185">Reference proteome</keyword>
<dbReference type="Proteomes" id="UP000321570">
    <property type="component" value="Unassembled WGS sequence"/>
</dbReference>
<evidence type="ECO:0000313" key="4">
    <source>
        <dbReference type="EMBL" id="VUZ56096.1"/>
    </source>
</evidence>
<dbReference type="GO" id="GO:0046975">
    <property type="term" value="F:histone H3K36 methyltransferase activity"/>
    <property type="evidence" value="ECO:0007669"/>
    <property type="project" value="TreeGrafter"/>
</dbReference>
<dbReference type="GO" id="GO:0035861">
    <property type="term" value="C:site of double-strand break"/>
    <property type="evidence" value="ECO:0007669"/>
    <property type="project" value="TreeGrafter"/>
</dbReference>
<dbReference type="GO" id="GO:0015074">
    <property type="term" value="P:DNA integration"/>
    <property type="evidence" value="ECO:0007669"/>
    <property type="project" value="TreeGrafter"/>
</dbReference>
<dbReference type="InterPro" id="IPR001888">
    <property type="entry name" value="Transposase_1"/>
</dbReference>
<dbReference type="InterPro" id="IPR041426">
    <property type="entry name" value="Mos1_HTH"/>
</dbReference>
<dbReference type="InterPro" id="IPR036397">
    <property type="entry name" value="RNaseH_sf"/>
</dbReference>
<dbReference type="EMBL" id="CABIJS010000698">
    <property type="protein sequence ID" value="VUZ56094.1"/>
    <property type="molecule type" value="Genomic_DNA"/>
</dbReference>
<feature type="region of interest" description="Disordered" evidence="1">
    <location>
        <begin position="152"/>
        <end position="173"/>
    </location>
</feature>
<sequence>MYTPNKEHTRHNLLFESHQGNTAGSAAKTLKDTYANNVVNEKTCRRWFSAGGFKKDDFSLRDEGRTESRVLKNPILSNCKLPPMKVQPALLEQVVVQEMKRLDWEGLKGWQMDLTWEMEFVRNQQATAPFFDRIITNSDEKWWILYNNVKRRRQGPGQDSDSKPIPQPRQSGTAPEKMLLCVWWDLKGIVYYESMGDDQAITSEVYYQQLIRLKAVNGRQENGLL</sequence>
<gene>
    <name evidence="3" type="ORF">WMSIL1_LOCUS13799</name>
    <name evidence="4" type="ORF">WMSIL1_LOCUS13801</name>
</gene>
<dbReference type="EMBL" id="CABIJS010000698">
    <property type="protein sequence ID" value="VUZ56096.1"/>
    <property type="molecule type" value="Genomic_DNA"/>
</dbReference>
<accession>A0A564Z9J2</accession>
<name>A0A564Z9J2_HYMDI</name>
<dbReference type="GO" id="GO:0044547">
    <property type="term" value="F:DNA topoisomerase binding"/>
    <property type="evidence" value="ECO:0007669"/>
    <property type="project" value="TreeGrafter"/>
</dbReference>
<dbReference type="Pfam" id="PF17906">
    <property type="entry name" value="HTH_48"/>
    <property type="match status" value="1"/>
</dbReference>
<dbReference type="Gene3D" id="1.10.10.1450">
    <property type="match status" value="1"/>
</dbReference>
<evidence type="ECO:0000313" key="5">
    <source>
        <dbReference type="Proteomes" id="UP000321570"/>
    </source>
</evidence>
<dbReference type="GO" id="GO:0044774">
    <property type="term" value="P:mitotic DNA integrity checkpoint signaling"/>
    <property type="evidence" value="ECO:0007669"/>
    <property type="project" value="TreeGrafter"/>
</dbReference>
<dbReference type="GO" id="GO:0042800">
    <property type="term" value="F:histone H3K4 methyltransferase activity"/>
    <property type="evidence" value="ECO:0007669"/>
    <property type="project" value="TreeGrafter"/>
</dbReference>
<feature type="domain" description="Mos1 transposase HTH" evidence="2">
    <location>
        <begin position="6"/>
        <end position="49"/>
    </location>
</feature>
<dbReference type="GO" id="GO:0000793">
    <property type="term" value="C:condensed chromosome"/>
    <property type="evidence" value="ECO:0007669"/>
    <property type="project" value="TreeGrafter"/>
</dbReference>
<dbReference type="GO" id="GO:0000014">
    <property type="term" value="F:single-stranded DNA endodeoxyribonuclease activity"/>
    <property type="evidence" value="ECO:0007669"/>
    <property type="project" value="TreeGrafter"/>
</dbReference>
<feature type="region of interest" description="Disordered" evidence="1">
    <location>
        <begin position="1"/>
        <end position="22"/>
    </location>
</feature>
<organism evidence="4 5">
    <name type="scientific">Hymenolepis diminuta</name>
    <name type="common">Rat tapeworm</name>
    <dbReference type="NCBI Taxonomy" id="6216"/>
    <lineage>
        <taxon>Eukaryota</taxon>
        <taxon>Metazoa</taxon>
        <taxon>Spiralia</taxon>
        <taxon>Lophotrochozoa</taxon>
        <taxon>Platyhelminthes</taxon>
        <taxon>Cestoda</taxon>
        <taxon>Eucestoda</taxon>
        <taxon>Cyclophyllidea</taxon>
        <taxon>Hymenolepididae</taxon>
        <taxon>Hymenolepis</taxon>
    </lineage>
</organism>
<dbReference type="GO" id="GO:0006303">
    <property type="term" value="P:double-strand break repair via nonhomologous end joining"/>
    <property type="evidence" value="ECO:0007669"/>
    <property type="project" value="TreeGrafter"/>
</dbReference>
<dbReference type="GO" id="GO:0031297">
    <property type="term" value="P:replication fork processing"/>
    <property type="evidence" value="ECO:0007669"/>
    <property type="project" value="TreeGrafter"/>
</dbReference>
<dbReference type="Pfam" id="PF01359">
    <property type="entry name" value="Transposase_1"/>
    <property type="match status" value="1"/>
</dbReference>
<dbReference type="PANTHER" id="PTHR46060">
    <property type="entry name" value="MARINER MOS1 TRANSPOSASE-LIKE PROTEIN"/>
    <property type="match status" value="1"/>
</dbReference>
<protein>
    <recommendedName>
        <fullName evidence="2">Mos1 transposase HTH domain-containing protein</fullName>
    </recommendedName>
</protein>
<dbReference type="GO" id="GO:0000729">
    <property type="term" value="P:DNA double-strand break processing"/>
    <property type="evidence" value="ECO:0007669"/>
    <property type="project" value="TreeGrafter"/>
</dbReference>
<evidence type="ECO:0000256" key="1">
    <source>
        <dbReference type="SAM" id="MobiDB-lite"/>
    </source>
</evidence>
<dbReference type="GO" id="GO:0003697">
    <property type="term" value="F:single-stranded DNA binding"/>
    <property type="evidence" value="ECO:0007669"/>
    <property type="project" value="TreeGrafter"/>
</dbReference>
<dbReference type="GO" id="GO:0005634">
    <property type="term" value="C:nucleus"/>
    <property type="evidence" value="ECO:0007669"/>
    <property type="project" value="TreeGrafter"/>
</dbReference>
<dbReference type="AlphaFoldDB" id="A0A564Z9J2"/>
<evidence type="ECO:0000259" key="2">
    <source>
        <dbReference type="Pfam" id="PF17906"/>
    </source>
</evidence>
<evidence type="ECO:0000313" key="3">
    <source>
        <dbReference type="EMBL" id="VUZ56094.1"/>
    </source>
</evidence>
<dbReference type="Gene3D" id="3.30.420.10">
    <property type="entry name" value="Ribonuclease H-like superfamily/Ribonuclease H"/>
    <property type="match status" value="1"/>
</dbReference>
<reference evidence="4 5" key="1">
    <citation type="submission" date="2019-07" db="EMBL/GenBank/DDBJ databases">
        <authorList>
            <person name="Jastrzebski P J."/>
            <person name="Paukszto L."/>
            <person name="Jastrzebski P J."/>
        </authorList>
    </citation>
    <scope>NUCLEOTIDE SEQUENCE [LARGE SCALE GENOMIC DNA]</scope>
    <source>
        <strain evidence="4 5">WMS-il1</strain>
    </source>
</reference>
<dbReference type="PANTHER" id="PTHR46060:SF2">
    <property type="entry name" value="HISTONE-LYSINE N-METHYLTRANSFERASE SETMAR"/>
    <property type="match status" value="1"/>
</dbReference>
<dbReference type="InterPro" id="IPR052709">
    <property type="entry name" value="Transposase-MT_Hybrid"/>
</dbReference>